<organism evidence="1">
    <name type="scientific">Anguilla anguilla</name>
    <name type="common">European freshwater eel</name>
    <name type="synonym">Muraena anguilla</name>
    <dbReference type="NCBI Taxonomy" id="7936"/>
    <lineage>
        <taxon>Eukaryota</taxon>
        <taxon>Metazoa</taxon>
        <taxon>Chordata</taxon>
        <taxon>Craniata</taxon>
        <taxon>Vertebrata</taxon>
        <taxon>Euteleostomi</taxon>
        <taxon>Actinopterygii</taxon>
        <taxon>Neopterygii</taxon>
        <taxon>Teleostei</taxon>
        <taxon>Anguilliformes</taxon>
        <taxon>Anguillidae</taxon>
        <taxon>Anguilla</taxon>
    </lineage>
</organism>
<sequence>MLGEHQLSKLHLKATQAFLMSGGLCFVQNPNFVIYTI</sequence>
<name>A0A0E9U3G5_ANGAN</name>
<reference evidence="1" key="2">
    <citation type="journal article" date="2015" name="Fish Shellfish Immunol.">
        <title>Early steps in the European eel (Anguilla anguilla)-Vibrio vulnificus interaction in the gills: Role of the RtxA13 toxin.</title>
        <authorList>
            <person name="Callol A."/>
            <person name="Pajuelo D."/>
            <person name="Ebbesson L."/>
            <person name="Teles M."/>
            <person name="MacKenzie S."/>
            <person name="Amaro C."/>
        </authorList>
    </citation>
    <scope>NUCLEOTIDE SEQUENCE</scope>
</reference>
<evidence type="ECO:0000313" key="1">
    <source>
        <dbReference type="EMBL" id="JAH60267.1"/>
    </source>
</evidence>
<accession>A0A0E9U3G5</accession>
<dbReference type="AlphaFoldDB" id="A0A0E9U3G5"/>
<dbReference type="EMBL" id="GBXM01048310">
    <property type="protein sequence ID" value="JAH60267.1"/>
    <property type="molecule type" value="Transcribed_RNA"/>
</dbReference>
<protein>
    <submittedName>
        <fullName evidence="1">Uncharacterized protein</fullName>
    </submittedName>
</protein>
<proteinExistence type="predicted"/>
<reference evidence="1" key="1">
    <citation type="submission" date="2014-11" db="EMBL/GenBank/DDBJ databases">
        <authorList>
            <person name="Amaro Gonzalez C."/>
        </authorList>
    </citation>
    <scope>NUCLEOTIDE SEQUENCE</scope>
</reference>